<keyword evidence="5" id="KW-1185">Reference proteome</keyword>
<evidence type="ECO:0000256" key="2">
    <source>
        <dbReference type="ARBA" id="ARBA00023239"/>
    </source>
</evidence>
<dbReference type="EMBL" id="JACOOK010000001">
    <property type="protein sequence ID" value="MBC5615770.1"/>
    <property type="molecule type" value="Genomic_DNA"/>
</dbReference>
<protein>
    <submittedName>
        <fullName evidence="4">Class II aldolase/adducin family protein</fullName>
    </submittedName>
</protein>
<keyword evidence="2" id="KW-0456">Lyase</keyword>
<dbReference type="InterPro" id="IPR050197">
    <property type="entry name" value="Aldolase_class_II_sugar_metab"/>
</dbReference>
<comment type="caution">
    <text evidence="4">The sequence shown here is derived from an EMBL/GenBank/DDBJ whole genome shotgun (WGS) entry which is preliminary data.</text>
</comment>
<dbReference type="InterPro" id="IPR001303">
    <property type="entry name" value="Aldolase_II/adducin_N"/>
</dbReference>
<dbReference type="Pfam" id="PF00596">
    <property type="entry name" value="Aldolase_II"/>
    <property type="match status" value="2"/>
</dbReference>
<feature type="domain" description="Class II aldolase/adducin N-terminal" evidence="3">
    <location>
        <begin position="13"/>
        <end position="191"/>
    </location>
</feature>
<feature type="domain" description="Class II aldolase/adducin N-terminal" evidence="3">
    <location>
        <begin position="235"/>
        <end position="407"/>
    </location>
</feature>
<name>A0ABR7CJE7_9BACT</name>
<evidence type="ECO:0000256" key="1">
    <source>
        <dbReference type="ARBA" id="ARBA00022723"/>
    </source>
</evidence>
<dbReference type="SUPFAM" id="SSF53639">
    <property type="entry name" value="AraD/HMP-PK domain-like"/>
    <property type="match status" value="2"/>
</dbReference>
<dbReference type="Gene3D" id="3.40.225.10">
    <property type="entry name" value="Class II aldolase/adducin N-terminal domain"/>
    <property type="match status" value="2"/>
</dbReference>
<gene>
    <name evidence="4" type="ORF">H8S08_01875</name>
</gene>
<dbReference type="SMART" id="SM01007">
    <property type="entry name" value="Aldolase_II"/>
    <property type="match status" value="2"/>
</dbReference>
<evidence type="ECO:0000313" key="4">
    <source>
        <dbReference type="EMBL" id="MBC5615770.1"/>
    </source>
</evidence>
<dbReference type="Proteomes" id="UP000636891">
    <property type="component" value="Unassembled WGS sequence"/>
</dbReference>
<dbReference type="RefSeq" id="WP_055205455.1">
    <property type="nucleotide sequence ID" value="NZ_JACOOK010000001.1"/>
</dbReference>
<dbReference type="InterPro" id="IPR036409">
    <property type="entry name" value="Aldolase_II/adducin_N_sf"/>
</dbReference>
<accession>A0ABR7CJE7</accession>
<sequence>MKQLDTKLMHPADQITVVIGRIYRSGMTTTSGGNISIKDENGDIWITPGAVDKGSLTPKDIVCVKADGTVIGPHKPSSEFPFHKAIYEMRPKMTAVIHAHPPALVSFSITHQIPNTNIIPQAKRVCGTIGFAPYDVPGSQGLGKKIATEFKNHPDYKAVIMENHGVVLCGEDLMDAYQRFETLEFCARTVINAKTLGEPTYLTDEQIDQHERSLPTDFPHFMGVTYPSDERAIRSLIVKMVRRACDQGLMISTYGTVSVRWRGNDFLITPPGVPRWDIEPSNIVQVKNGMVEAGKIPSRSVALHQEIYQNHPEINSIIITQPPHLMGFCTSGVKFNVRTIPESWIFLKDTPIIPFGVQYEDSKKISEALKSVPAVLLANDSVLITGDGLLQTFDRLEVAEFSAKSLIMAAPIGELKPITDKEVEDLRVAFHVK</sequence>
<reference evidence="4 5" key="1">
    <citation type="submission" date="2020-08" db="EMBL/GenBank/DDBJ databases">
        <title>Genome public.</title>
        <authorList>
            <person name="Liu C."/>
            <person name="Sun Q."/>
        </authorList>
    </citation>
    <scope>NUCLEOTIDE SEQUENCE [LARGE SCALE GENOMIC DNA]</scope>
    <source>
        <strain evidence="4 5">New-7</strain>
    </source>
</reference>
<dbReference type="PANTHER" id="PTHR22789">
    <property type="entry name" value="FUCULOSE PHOSPHATE ALDOLASE"/>
    <property type="match status" value="1"/>
</dbReference>
<keyword evidence="1" id="KW-0479">Metal-binding</keyword>
<evidence type="ECO:0000313" key="5">
    <source>
        <dbReference type="Proteomes" id="UP000636891"/>
    </source>
</evidence>
<organism evidence="4 5">
    <name type="scientific">Alistipes hominis</name>
    <dbReference type="NCBI Taxonomy" id="2763015"/>
    <lineage>
        <taxon>Bacteria</taxon>
        <taxon>Pseudomonadati</taxon>
        <taxon>Bacteroidota</taxon>
        <taxon>Bacteroidia</taxon>
        <taxon>Bacteroidales</taxon>
        <taxon>Rikenellaceae</taxon>
        <taxon>Alistipes</taxon>
    </lineage>
</organism>
<evidence type="ECO:0000259" key="3">
    <source>
        <dbReference type="SMART" id="SM01007"/>
    </source>
</evidence>
<dbReference type="PANTHER" id="PTHR22789:SF0">
    <property type="entry name" value="3-OXO-TETRONATE 4-PHOSPHATE DECARBOXYLASE-RELATED"/>
    <property type="match status" value="1"/>
</dbReference>
<proteinExistence type="predicted"/>